<evidence type="ECO:0000256" key="8">
    <source>
        <dbReference type="ARBA" id="ARBA00019357"/>
    </source>
</evidence>
<accession>A0A2T8HF35</accession>
<dbReference type="InterPro" id="IPR018109">
    <property type="entry name" value="Folylpolyglutamate_synth_CS"/>
</dbReference>
<dbReference type="RefSeq" id="WP_116777081.1">
    <property type="nucleotide sequence ID" value="NZ_QDKG01000008.1"/>
</dbReference>
<dbReference type="Gene3D" id="3.40.1190.10">
    <property type="entry name" value="Mur-like, catalytic domain"/>
    <property type="match status" value="1"/>
</dbReference>
<comment type="function">
    <text evidence="2">Functions in two distinct reactions of the de novo folate biosynthetic pathway. Catalyzes the addition of a glutamate residue to dihydropteroate (7,8-dihydropteroate or H2Pte) to form dihydrofolate (7,8-dihydrofolate monoglutamate or H2Pte-Glu). Also catalyzes successive additions of L-glutamate to tetrahydrofolate or 10-formyltetrahydrofolate or 5,10-methylenetetrahydrofolate, leading to folylpolyglutamate derivatives.</text>
</comment>
<dbReference type="GO" id="GO:0008841">
    <property type="term" value="F:dihydrofolate synthase activity"/>
    <property type="evidence" value="ECO:0007669"/>
    <property type="project" value="UniProtKB-EC"/>
</dbReference>
<comment type="catalytic activity">
    <reaction evidence="20">
        <text>(6R)-5,10-methylenetetrahydrofolyl-(gamma-L-Glu)(n) + L-glutamate + ATP = (6R)-5,10-methylenetetrahydrofolyl-(gamma-L-Glu)(n+1) + ADP + phosphate + H(+)</text>
        <dbReference type="Rhea" id="RHEA:51912"/>
        <dbReference type="Rhea" id="RHEA-COMP:13257"/>
        <dbReference type="Rhea" id="RHEA-COMP:13258"/>
        <dbReference type="ChEBI" id="CHEBI:15378"/>
        <dbReference type="ChEBI" id="CHEBI:29985"/>
        <dbReference type="ChEBI" id="CHEBI:30616"/>
        <dbReference type="ChEBI" id="CHEBI:43474"/>
        <dbReference type="ChEBI" id="CHEBI:136572"/>
        <dbReference type="ChEBI" id="CHEBI:456216"/>
        <dbReference type="EC" id="6.3.2.17"/>
    </reaction>
</comment>
<evidence type="ECO:0000256" key="16">
    <source>
        <dbReference type="ARBA" id="ARBA00030592"/>
    </source>
</evidence>
<evidence type="ECO:0000256" key="5">
    <source>
        <dbReference type="ARBA" id="ARBA00008276"/>
    </source>
</evidence>
<dbReference type="InterPro" id="IPR036565">
    <property type="entry name" value="Mur-like_cat_sf"/>
</dbReference>
<organism evidence="25 26">
    <name type="scientific">Sphingobacterium corticibacter</name>
    <dbReference type="NCBI Taxonomy" id="2171749"/>
    <lineage>
        <taxon>Bacteria</taxon>
        <taxon>Pseudomonadati</taxon>
        <taxon>Bacteroidota</taxon>
        <taxon>Sphingobacteriia</taxon>
        <taxon>Sphingobacteriales</taxon>
        <taxon>Sphingobacteriaceae</taxon>
        <taxon>Sphingobacterium</taxon>
    </lineage>
</organism>
<dbReference type="InterPro" id="IPR013221">
    <property type="entry name" value="Mur_ligase_cen"/>
</dbReference>
<dbReference type="NCBIfam" id="TIGR01499">
    <property type="entry name" value="folC"/>
    <property type="match status" value="1"/>
</dbReference>
<dbReference type="PANTHER" id="PTHR11136">
    <property type="entry name" value="FOLYLPOLYGLUTAMATE SYNTHASE-RELATED"/>
    <property type="match status" value="1"/>
</dbReference>
<dbReference type="EMBL" id="QDKG01000008">
    <property type="protein sequence ID" value="PVH24046.1"/>
    <property type="molecule type" value="Genomic_DNA"/>
</dbReference>
<sequence>MNNYTQAIEYLYARLPMFTRDGASAINKGLERTIRLCDYLGNPQQHFKSIHVAGTNGKGSSSHMITSILETAGLKTGLYTSPHLVDFRERIRVHGLPVSQQYVLQFVQQYQAIIEEIQPSFFEVTVAMAFDYFAQQNVDVAIIEVGLGGRLDSTNIIKPIVSLITNIGLDHMDMLGDAIPLIASEKAGIIKENIPVVISEKHVETQDVFRNQAQVMQAPITFASEQWDIRPAAESISNYQLVDAINLADANHSMQLQLDLMGSYQVHNVKGVLCVVQELQKRGFMISDEHIRIGLQQVQQRTGLMGRWQTISTVPYVICDTGHNEDGVRQVVQNLERTSYRQLQIVIGAMKDKDLSHILPLLPKEAFYHFCAPALPRAMNAEVLQELAAQYGLKGASHETVIAAYQAAVDAWQPNDLIFVGGSTFVVAEVLASIQQDK</sequence>
<comment type="cofactor">
    <cofactor evidence="1">
        <name>Mg(2+)</name>
        <dbReference type="ChEBI" id="CHEBI:18420"/>
    </cofactor>
</comment>
<keyword evidence="11 22" id="KW-0547">Nucleotide-binding</keyword>
<dbReference type="PANTHER" id="PTHR11136:SF0">
    <property type="entry name" value="DIHYDROFOLATE SYNTHETASE-RELATED"/>
    <property type="match status" value="1"/>
</dbReference>
<evidence type="ECO:0000256" key="20">
    <source>
        <dbReference type="ARBA" id="ARBA00049035"/>
    </source>
</evidence>
<keyword evidence="9 22" id="KW-0436">Ligase</keyword>
<dbReference type="GO" id="GO:0005524">
    <property type="term" value="F:ATP binding"/>
    <property type="evidence" value="ECO:0007669"/>
    <property type="project" value="UniProtKB-KW"/>
</dbReference>
<dbReference type="Pfam" id="PF02875">
    <property type="entry name" value="Mur_ligase_C"/>
    <property type="match status" value="1"/>
</dbReference>
<evidence type="ECO:0000256" key="17">
    <source>
        <dbReference type="ARBA" id="ARBA00032510"/>
    </source>
</evidence>
<comment type="catalytic activity">
    <reaction evidence="18">
        <text>(6S)-5,6,7,8-tetrahydrofolyl-(gamma-L-Glu)(n) + L-glutamate + ATP = (6S)-5,6,7,8-tetrahydrofolyl-(gamma-L-Glu)(n+1) + ADP + phosphate + H(+)</text>
        <dbReference type="Rhea" id="RHEA:10580"/>
        <dbReference type="Rhea" id="RHEA-COMP:14738"/>
        <dbReference type="Rhea" id="RHEA-COMP:14740"/>
        <dbReference type="ChEBI" id="CHEBI:15378"/>
        <dbReference type="ChEBI" id="CHEBI:29985"/>
        <dbReference type="ChEBI" id="CHEBI:30616"/>
        <dbReference type="ChEBI" id="CHEBI:43474"/>
        <dbReference type="ChEBI" id="CHEBI:141005"/>
        <dbReference type="ChEBI" id="CHEBI:456216"/>
        <dbReference type="EC" id="6.3.2.17"/>
    </reaction>
</comment>
<evidence type="ECO:0000256" key="4">
    <source>
        <dbReference type="ARBA" id="ARBA00005150"/>
    </source>
</evidence>
<evidence type="ECO:0000256" key="22">
    <source>
        <dbReference type="PIRNR" id="PIRNR001563"/>
    </source>
</evidence>
<evidence type="ECO:0000256" key="6">
    <source>
        <dbReference type="ARBA" id="ARBA00013023"/>
    </source>
</evidence>
<evidence type="ECO:0000256" key="21">
    <source>
        <dbReference type="ARBA" id="ARBA00049161"/>
    </source>
</evidence>
<dbReference type="OrthoDB" id="9809356at2"/>
<keyword evidence="14" id="KW-0289">Folate biosynthesis</keyword>
<keyword evidence="10" id="KW-0479">Metal-binding</keyword>
<evidence type="ECO:0000256" key="3">
    <source>
        <dbReference type="ARBA" id="ARBA00004799"/>
    </source>
</evidence>
<evidence type="ECO:0000256" key="13">
    <source>
        <dbReference type="ARBA" id="ARBA00022842"/>
    </source>
</evidence>
<dbReference type="InterPro" id="IPR004101">
    <property type="entry name" value="Mur_ligase_C"/>
</dbReference>
<dbReference type="GO" id="GO:0046872">
    <property type="term" value="F:metal ion binding"/>
    <property type="evidence" value="ECO:0007669"/>
    <property type="project" value="UniProtKB-KW"/>
</dbReference>
<protein>
    <recommendedName>
        <fullName evidence="8">Dihydrofolate synthase/folylpolyglutamate synthase</fullName>
        <ecNumber evidence="6">6.3.2.12</ecNumber>
        <ecNumber evidence="7">6.3.2.17</ecNumber>
    </recommendedName>
    <alternativeName>
        <fullName evidence="17">Folylpoly-gamma-glutamate synthetase-dihydrofolate synthetase</fullName>
    </alternativeName>
    <alternativeName>
        <fullName evidence="15">Folylpolyglutamate synthetase</fullName>
    </alternativeName>
    <alternativeName>
        <fullName evidence="16">Tetrahydrofolylpolyglutamate synthase</fullName>
    </alternativeName>
</protein>
<dbReference type="GO" id="GO:0005737">
    <property type="term" value="C:cytoplasm"/>
    <property type="evidence" value="ECO:0007669"/>
    <property type="project" value="TreeGrafter"/>
</dbReference>
<dbReference type="EC" id="6.3.2.12" evidence="6"/>
<dbReference type="EC" id="6.3.2.17" evidence="7"/>
<feature type="domain" description="Mur ligase C-terminal" evidence="23">
    <location>
        <begin position="306"/>
        <end position="423"/>
    </location>
</feature>
<comment type="pathway">
    <text evidence="3">Cofactor biosynthesis; tetrahydrofolate biosynthesis; 7,8-dihydrofolate from 2-amino-4-hydroxy-6-hydroxymethyl-7,8-dihydropteridine diphosphate and 4-aminobenzoate: step 2/2.</text>
</comment>
<evidence type="ECO:0000259" key="23">
    <source>
        <dbReference type="Pfam" id="PF02875"/>
    </source>
</evidence>
<dbReference type="PIRSF" id="PIRSF001563">
    <property type="entry name" value="Folylpolyglu_synth"/>
    <property type="match status" value="1"/>
</dbReference>
<name>A0A2T8HF35_9SPHI</name>
<evidence type="ECO:0000256" key="15">
    <source>
        <dbReference type="ARBA" id="ARBA00030048"/>
    </source>
</evidence>
<reference evidence="25 26" key="1">
    <citation type="submission" date="2018-04" db="EMBL/GenBank/DDBJ databases">
        <title>Sphingobacterium cortibacter sp. nov.</title>
        <authorList>
            <person name="Li Y."/>
        </authorList>
    </citation>
    <scope>NUCLEOTIDE SEQUENCE [LARGE SCALE GENOMIC DNA]</scope>
    <source>
        <strain evidence="25 26">2c-3</strain>
    </source>
</reference>
<dbReference type="PROSITE" id="PS01012">
    <property type="entry name" value="FOLYLPOLYGLU_SYNT_2"/>
    <property type="match status" value="1"/>
</dbReference>
<gene>
    <name evidence="25" type="ORF">DC487_16510</name>
</gene>
<evidence type="ECO:0000256" key="2">
    <source>
        <dbReference type="ARBA" id="ARBA00002714"/>
    </source>
</evidence>
<dbReference type="FunFam" id="3.40.1190.10:FF:000011">
    <property type="entry name" value="Folylpolyglutamate synthase/dihydrofolate synthase"/>
    <property type="match status" value="1"/>
</dbReference>
<dbReference type="AlphaFoldDB" id="A0A2T8HF35"/>
<dbReference type="InterPro" id="IPR001645">
    <property type="entry name" value="Folylpolyglutamate_synth"/>
</dbReference>
<dbReference type="SUPFAM" id="SSF53244">
    <property type="entry name" value="MurD-like peptide ligases, peptide-binding domain"/>
    <property type="match status" value="1"/>
</dbReference>
<dbReference type="Pfam" id="PF08245">
    <property type="entry name" value="Mur_ligase_M"/>
    <property type="match status" value="1"/>
</dbReference>
<comment type="caution">
    <text evidence="25">The sequence shown here is derived from an EMBL/GenBank/DDBJ whole genome shotgun (WGS) entry which is preliminary data.</text>
</comment>
<keyword evidence="13" id="KW-0460">Magnesium</keyword>
<dbReference type="PROSITE" id="PS01011">
    <property type="entry name" value="FOLYLPOLYGLU_SYNT_1"/>
    <property type="match status" value="1"/>
</dbReference>
<evidence type="ECO:0000256" key="9">
    <source>
        <dbReference type="ARBA" id="ARBA00022598"/>
    </source>
</evidence>
<comment type="pathway">
    <text evidence="4">Cofactor biosynthesis; tetrahydrofolylpolyglutamate biosynthesis.</text>
</comment>
<evidence type="ECO:0000256" key="12">
    <source>
        <dbReference type="ARBA" id="ARBA00022840"/>
    </source>
</evidence>
<evidence type="ECO:0000256" key="7">
    <source>
        <dbReference type="ARBA" id="ARBA00013025"/>
    </source>
</evidence>
<proteinExistence type="inferred from homology"/>
<dbReference type="GO" id="GO:0004326">
    <property type="term" value="F:tetrahydrofolylpolyglutamate synthase activity"/>
    <property type="evidence" value="ECO:0007669"/>
    <property type="project" value="UniProtKB-EC"/>
</dbReference>
<comment type="catalytic activity">
    <reaction evidence="19">
        <text>10-formyltetrahydrofolyl-(gamma-L-Glu)(n) + L-glutamate + ATP = 10-formyltetrahydrofolyl-(gamma-L-Glu)(n+1) + ADP + phosphate + H(+)</text>
        <dbReference type="Rhea" id="RHEA:51904"/>
        <dbReference type="Rhea" id="RHEA-COMP:13088"/>
        <dbReference type="Rhea" id="RHEA-COMP:14300"/>
        <dbReference type="ChEBI" id="CHEBI:15378"/>
        <dbReference type="ChEBI" id="CHEBI:29985"/>
        <dbReference type="ChEBI" id="CHEBI:30616"/>
        <dbReference type="ChEBI" id="CHEBI:43474"/>
        <dbReference type="ChEBI" id="CHEBI:134413"/>
        <dbReference type="ChEBI" id="CHEBI:456216"/>
        <dbReference type="EC" id="6.3.2.17"/>
    </reaction>
</comment>
<comment type="similarity">
    <text evidence="5 22">Belongs to the folylpolyglutamate synthase family.</text>
</comment>
<evidence type="ECO:0000256" key="10">
    <source>
        <dbReference type="ARBA" id="ARBA00022723"/>
    </source>
</evidence>
<evidence type="ECO:0000256" key="18">
    <source>
        <dbReference type="ARBA" id="ARBA00047493"/>
    </source>
</evidence>
<feature type="domain" description="Mur ligase central" evidence="24">
    <location>
        <begin position="52"/>
        <end position="275"/>
    </location>
</feature>
<dbReference type="InterPro" id="IPR036615">
    <property type="entry name" value="Mur_ligase_C_dom_sf"/>
</dbReference>
<evidence type="ECO:0000259" key="24">
    <source>
        <dbReference type="Pfam" id="PF08245"/>
    </source>
</evidence>
<evidence type="ECO:0000256" key="14">
    <source>
        <dbReference type="ARBA" id="ARBA00022909"/>
    </source>
</evidence>
<evidence type="ECO:0000256" key="19">
    <source>
        <dbReference type="ARBA" id="ARBA00047808"/>
    </source>
</evidence>
<evidence type="ECO:0000313" key="25">
    <source>
        <dbReference type="EMBL" id="PVH24046.1"/>
    </source>
</evidence>
<keyword evidence="26" id="KW-1185">Reference proteome</keyword>
<evidence type="ECO:0000313" key="26">
    <source>
        <dbReference type="Proteomes" id="UP000245627"/>
    </source>
</evidence>
<keyword evidence="12 22" id="KW-0067">ATP-binding</keyword>
<dbReference type="GO" id="GO:0046656">
    <property type="term" value="P:folic acid biosynthetic process"/>
    <property type="evidence" value="ECO:0007669"/>
    <property type="project" value="UniProtKB-KW"/>
</dbReference>
<dbReference type="Gene3D" id="3.90.190.20">
    <property type="entry name" value="Mur ligase, C-terminal domain"/>
    <property type="match status" value="1"/>
</dbReference>
<evidence type="ECO:0000256" key="1">
    <source>
        <dbReference type="ARBA" id="ARBA00001946"/>
    </source>
</evidence>
<evidence type="ECO:0000256" key="11">
    <source>
        <dbReference type="ARBA" id="ARBA00022741"/>
    </source>
</evidence>
<dbReference type="SUPFAM" id="SSF53623">
    <property type="entry name" value="MurD-like peptide ligases, catalytic domain"/>
    <property type="match status" value="1"/>
</dbReference>
<comment type="catalytic activity">
    <reaction evidence="21">
        <text>7,8-dihydropteroate + L-glutamate + ATP = 7,8-dihydrofolate + ADP + phosphate + H(+)</text>
        <dbReference type="Rhea" id="RHEA:23584"/>
        <dbReference type="ChEBI" id="CHEBI:15378"/>
        <dbReference type="ChEBI" id="CHEBI:17839"/>
        <dbReference type="ChEBI" id="CHEBI:29985"/>
        <dbReference type="ChEBI" id="CHEBI:30616"/>
        <dbReference type="ChEBI" id="CHEBI:43474"/>
        <dbReference type="ChEBI" id="CHEBI:57451"/>
        <dbReference type="ChEBI" id="CHEBI:456216"/>
        <dbReference type="EC" id="6.3.2.12"/>
    </reaction>
</comment>
<dbReference type="Proteomes" id="UP000245627">
    <property type="component" value="Unassembled WGS sequence"/>
</dbReference>